<dbReference type="SUPFAM" id="SSF51197">
    <property type="entry name" value="Clavaminate synthase-like"/>
    <property type="match status" value="1"/>
</dbReference>
<dbReference type="InterPro" id="IPR014503">
    <property type="entry name" value="Clavaminate_syn-like"/>
</dbReference>
<dbReference type="InterPro" id="IPR042098">
    <property type="entry name" value="TauD-like_sf"/>
</dbReference>
<evidence type="ECO:0000256" key="5">
    <source>
        <dbReference type="PIRSR" id="PIRSR019543-2"/>
    </source>
</evidence>
<evidence type="ECO:0000256" key="3">
    <source>
        <dbReference type="ARBA" id="ARBA00023002"/>
    </source>
</evidence>
<name>A0A2K8SKW5_9NOSO</name>
<evidence type="ECO:0000313" key="7">
    <source>
        <dbReference type="EMBL" id="AUB35485.1"/>
    </source>
</evidence>
<gene>
    <name evidence="7" type="ORF">COO91_01365</name>
</gene>
<reference evidence="7 8" key="1">
    <citation type="submission" date="2017-11" db="EMBL/GenBank/DDBJ databases">
        <title>Complete genome of a free-living desiccation-tolerant cyanobacterium and its photosynthetic adaptation to extreme terrestrial habitat.</title>
        <authorList>
            <person name="Shang J."/>
        </authorList>
    </citation>
    <scope>NUCLEOTIDE SEQUENCE [LARGE SCALE GENOMIC DNA]</scope>
    <source>
        <strain evidence="7 8">CCNUN1</strain>
    </source>
</reference>
<proteinExistence type="inferred from homology"/>
<keyword evidence="2 5" id="KW-0479">Metal-binding</keyword>
<comment type="similarity">
    <text evidence="1">Belongs to the clavaminate synthase family.</text>
</comment>
<keyword evidence="3" id="KW-0560">Oxidoreductase</keyword>
<evidence type="ECO:0000259" key="6">
    <source>
        <dbReference type="Pfam" id="PF02668"/>
    </source>
</evidence>
<feature type="domain" description="TauD/TfdA-like" evidence="6">
    <location>
        <begin position="128"/>
        <end position="325"/>
    </location>
</feature>
<dbReference type="Gene3D" id="3.60.130.10">
    <property type="entry name" value="Clavaminate synthase-like"/>
    <property type="match status" value="1"/>
</dbReference>
<dbReference type="PIRSF" id="PIRSF019543">
    <property type="entry name" value="Clavaminate_syn"/>
    <property type="match status" value="1"/>
</dbReference>
<keyword evidence="4 5" id="KW-0408">Iron</keyword>
<dbReference type="Proteomes" id="UP000232003">
    <property type="component" value="Chromosome"/>
</dbReference>
<evidence type="ECO:0000256" key="2">
    <source>
        <dbReference type="ARBA" id="ARBA00022723"/>
    </source>
</evidence>
<sequence length="347" mass="40179">MSRLVLSHQEISDIQSLLKDITSHYNSVEDHDFIKDSCLYAQELPWRIREFINNFRLIENNLGTCIISGYPIDDYKIGLTPSHWKWKADALHTLEEQILLVLYGSLLGEVFGWSTQQDGYIVHDIFPIQSHENEQLGSGSSQSLWWHNEDAFHPYRADYVIFLCLRNPDKVATTIGNLNVEQLKKEQIQALFEPNFYIRPDESHLEKNESEIRKKSRENDGSNLITLSYEKINKMNSCAGDKISVLFGSPESPYLRLDPYFMDQLNNNEEAQNAFDALVRAIDGNIEPITLQPGDYCLIDNFRVVHGRNSFKANYDGKDRWLKRVNITKDLRKSRDSRSTSTSRIIL</sequence>
<dbReference type="RefSeq" id="WP_100897686.1">
    <property type="nucleotide sequence ID" value="NZ_CAWNNC010000001.1"/>
</dbReference>
<dbReference type="NCBIfam" id="NF041363">
    <property type="entry name" value="GntD_guanitoxin"/>
    <property type="match status" value="1"/>
</dbReference>
<dbReference type="EMBL" id="CP024785">
    <property type="protein sequence ID" value="AUB35485.1"/>
    <property type="molecule type" value="Genomic_DNA"/>
</dbReference>
<evidence type="ECO:0000256" key="4">
    <source>
        <dbReference type="ARBA" id="ARBA00023004"/>
    </source>
</evidence>
<dbReference type="KEGG" id="nfl:COO91_01365"/>
<dbReference type="OrthoDB" id="480112at2"/>
<accession>A0A2K8SKW5</accession>
<dbReference type="AlphaFoldDB" id="A0A2K8SKW5"/>
<dbReference type="Pfam" id="PF02668">
    <property type="entry name" value="TauD"/>
    <property type="match status" value="1"/>
</dbReference>
<dbReference type="InterPro" id="IPR053447">
    <property type="entry name" value="Alpha-KG_dependent_hydroxylase"/>
</dbReference>
<feature type="binding site" evidence="5">
    <location>
        <position position="147"/>
    </location>
    <ligand>
        <name>Fe cation</name>
        <dbReference type="ChEBI" id="CHEBI:24875"/>
    </ligand>
</feature>
<dbReference type="GO" id="GO:0005506">
    <property type="term" value="F:iron ion binding"/>
    <property type="evidence" value="ECO:0007669"/>
    <property type="project" value="InterPro"/>
</dbReference>
<protein>
    <submittedName>
        <fullName evidence="7">Taurine dioxygenase, alpha-ketoglutarate-dependent</fullName>
    </submittedName>
</protein>
<keyword evidence="7" id="KW-0223">Dioxygenase</keyword>
<dbReference type="GO" id="GO:0051213">
    <property type="term" value="F:dioxygenase activity"/>
    <property type="evidence" value="ECO:0007669"/>
    <property type="project" value="UniProtKB-KW"/>
</dbReference>
<organism evidence="7 8">
    <name type="scientific">Nostoc flagelliforme CCNUN1</name>
    <dbReference type="NCBI Taxonomy" id="2038116"/>
    <lineage>
        <taxon>Bacteria</taxon>
        <taxon>Bacillati</taxon>
        <taxon>Cyanobacteriota</taxon>
        <taxon>Cyanophyceae</taxon>
        <taxon>Nostocales</taxon>
        <taxon>Nostocaceae</taxon>
        <taxon>Nostoc</taxon>
    </lineage>
</organism>
<dbReference type="InterPro" id="IPR003819">
    <property type="entry name" value="TauD/TfdA-like"/>
</dbReference>
<evidence type="ECO:0000313" key="8">
    <source>
        <dbReference type="Proteomes" id="UP000232003"/>
    </source>
</evidence>
<evidence type="ECO:0000256" key="1">
    <source>
        <dbReference type="ARBA" id="ARBA00008425"/>
    </source>
</evidence>
<keyword evidence="8" id="KW-1185">Reference proteome</keyword>
<feature type="binding site" evidence="5">
    <location>
        <position position="149"/>
    </location>
    <ligand>
        <name>Fe cation</name>
        <dbReference type="ChEBI" id="CHEBI:24875"/>
    </ligand>
</feature>